<evidence type="ECO:0008006" key="5">
    <source>
        <dbReference type="Google" id="ProtNLM"/>
    </source>
</evidence>
<comment type="similarity">
    <text evidence="1">Belongs to the UPF0065 (bug) family.</text>
</comment>
<evidence type="ECO:0000313" key="4">
    <source>
        <dbReference type="Proteomes" id="UP000494183"/>
    </source>
</evidence>
<dbReference type="PIRSF" id="PIRSF017082">
    <property type="entry name" value="YflP"/>
    <property type="match status" value="1"/>
</dbReference>
<dbReference type="Pfam" id="PF03401">
    <property type="entry name" value="TctC"/>
    <property type="match status" value="1"/>
</dbReference>
<dbReference type="SUPFAM" id="SSF53850">
    <property type="entry name" value="Periplasmic binding protein-like II"/>
    <property type="match status" value="1"/>
</dbReference>
<organism evidence="3 4">
    <name type="scientific">Achromobacter insolitus</name>
    <dbReference type="NCBI Taxonomy" id="217204"/>
    <lineage>
        <taxon>Bacteria</taxon>
        <taxon>Pseudomonadati</taxon>
        <taxon>Pseudomonadota</taxon>
        <taxon>Betaproteobacteria</taxon>
        <taxon>Burkholderiales</taxon>
        <taxon>Alcaligenaceae</taxon>
        <taxon>Achromobacter</taxon>
    </lineage>
</organism>
<protein>
    <recommendedName>
        <fullName evidence="5">Tripartite tricarboxylate transporter family receptor</fullName>
    </recommendedName>
</protein>
<dbReference type="Gene3D" id="3.40.190.150">
    <property type="entry name" value="Bordetella uptake gene, domain 1"/>
    <property type="match status" value="1"/>
</dbReference>
<evidence type="ECO:0000313" key="3">
    <source>
        <dbReference type="EMBL" id="CAB3929973.1"/>
    </source>
</evidence>
<evidence type="ECO:0000256" key="2">
    <source>
        <dbReference type="SAM" id="SignalP"/>
    </source>
</evidence>
<dbReference type="PANTHER" id="PTHR42928">
    <property type="entry name" value="TRICARBOXYLATE-BINDING PROTEIN"/>
    <property type="match status" value="1"/>
</dbReference>
<dbReference type="AlphaFoldDB" id="A0A6S7F1J3"/>
<dbReference type="CDD" id="cd07012">
    <property type="entry name" value="PBP2_Bug_TTT"/>
    <property type="match status" value="1"/>
</dbReference>
<feature type="chain" id="PRO_5029008811" description="Tripartite tricarboxylate transporter family receptor" evidence="2">
    <location>
        <begin position="27"/>
        <end position="323"/>
    </location>
</feature>
<reference evidence="3 4" key="1">
    <citation type="submission" date="2020-04" db="EMBL/GenBank/DDBJ databases">
        <authorList>
            <person name="De Canck E."/>
        </authorList>
    </citation>
    <scope>NUCLEOTIDE SEQUENCE [LARGE SCALE GENOMIC DNA]</scope>
    <source>
        <strain evidence="3 4">LMG 6000</strain>
    </source>
</reference>
<proteinExistence type="inferred from homology"/>
<dbReference type="Proteomes" id="UP000494183">
    <property type="component" value="Unassembled WGS sequence"/>
</dbReference>
<gene>
    <name evidence="3" type="ORF">LMG6000_01026</name>
</gene>
<sequence>MRKRLFLKALLALAAGSGAATCWAQAGDKPIEWVHPYPVGGGSDAIARKLAESVGAQMGRSFFVSNKPGGATNIAAAYVANAKGNGNIVFTGDFATLAANPHLFANLPYDSVKDFVSAGLYARYPILLVVSSKVPAGNLDEFLQWARANPDSANFASSGVGSPQHLAAELFRERTGLKMTHVAYRGGAPAVTDLMAGSVSFALMDASTVVPQMKTGRLKVLGVASPQRMKHFPDIPTLHEQGLTDFEAFAWQGMLVPAGTPRAAVDALNRGLEAALKTQAVIDFYANIAVEPWFSSPDEMAAFVANENSRWGKIIRERGITLQ</sequence>
<evidence type="ECO:0000256" key="1">
    <source>
        <dbReference type="ARBA" id="ARBA00006987"/>
    </source>
</evidence>
<dbReference type="InterPro" id="IPR042100">
    <property type="entry name" value="Bug_dom1"/>
</dbReference>
<feature type="signal peptide" evidence="2">
    <location>
        <begin position="1"/>
        <end position="26"/>
    </location>
</feature>
<name>A0A6S7F1J3_9BURK</name>
<dbReference type="InterPro" id="IPR005064">
    <property type="entry name" value="BUG"/>
</dbReference>
<dbReference type="Gene3D" id="3.40.190.10">
    <property type="entry name" value="Periplasmic binding protein-like II"/>
    <property type="match status" value="1"/>
</dbReference>
<accession>A0A6S7F1J3</accession>
<dbReference type="EMBL" id="CADILH010000001">
    <property type="protein sequence ID" value="CAB3929973.1"/>
    <property type="molecule type" value="Genomic_DNA"/>
</dbReference>
<dbReference type="RefSeq" id="WP_254604441.1">
    <property type="nucleotide sequence ID" value="NZ_CADILH010000001.1"/>
</dbReference>
<keyword evidence="4" id="KW-1185">Reference proteome</keyword>
<dbReference type="PANTHER" id="PTHR42928:SF5">
    <property type="entry name" value="BLR1237 PROTEIN"/>
    <property type="match status" value="1"/>
</dbReference>
<keyword evidence="2" id="KW-0732">Signal</keyword>